<dbReference type="InterPro" id="IPR016155">
    <property type="entry name" value="Mopterin_synth/thiamin_S_b"/>
</dbReference>
<protein>
    <recommendedName>
        <fullName evidence="2">UPF0125 protein FM069_13415</fullName>
    </recommendedName>
</protein>
<comment type="caution">
    <text evidence="3">The sequence shown here is derived from an EMBL/GenBank/DDBJ whole genome shotgun (WGS) entry which is preliminary data.</text>
</comment>
<dbReference type="AlphaFoldDB" id="A0A553GX91"/>
<dbReference type="InterPro" id="IPR037021">
    <property type="entry name" value="RnfH_sf"/>
</dbReference>
<dbReference type="Gene3D" id="3.10.20.280">
    <property type="entry name" value="RnfH-like"/>
    <property type="match status" value="1"/>
</dbReference>
<dbReference type="InterPro" id="IPR005346">
    <property type="entry name" value="RnfH"/>
</dbReference>
<dbReference type="RefSeq" id="WP_143488870.1">
    <property type="nucleotide sequence ID" value="NZ_VJOY01000009.1"/>
</dbReference>
<evidence type="ECO:0000256" key="1">
    <source>
        <dbReference type="ARBA" id="ARBA00010645"/>
    </source>
</evidence>
<accession>A0A553GX91</accession>
<dbReference type="PANTHER" id="PTHR37483:SF1">
    <property type="entry name" value="UPF0125 PROTEIN RATB"/>
    <property type="match status" value="1"/>
</dbReference>
<proteinExistence type="inferred from homology"/>
<dbReference type="Pfam" id="PF03658">
    <property type="entry name" value="Ub-RnfH"/>
    <property type="match status" value="1"/>
</dbReference>
<gene>
    <name evidence="3" type="ORF">FM069_13415</name>
</gene>
<name>A0A553GX91_9PSED</name>
<dbReference type="HAMAP" id="MF_00460">
    <property type="entry name" value="UPF0125_RnfH"/>
    <property type="match status" value="1"/>
</dbReference>
<organism evidence="3 4">
    <name type="scientific">Pseudomonas mangiferae</name>
    <dbReference type="NCBI Taxonomy" id="2593654"/>
    <lineage>
        <taxon>Bacteria</taxon>
        <taxon>Pseudomonadati</taxon>
        <taxon>Pseudomonadota</taxon>
        <taxon>Gammaproteobacteria</taxon>
        <taxon>Pseudomonadales</taxon>
        <taxon>Pseudomonadaceae</taxon>
        <taxon>Pseudomonas</taxon>
    </lineage>
</organism>
<dbReference type="EMBL" id="VJOY01000009">
    <property type="protein sequence ID" value="TRX74132.1"/>
    <property type="molecule type" value="Genomic_DNA"/>
</dbReference>
<dbReference type="OrthoDB" id="9796575at2"/>
<evidence type="ECO:0000313" key="4">
    <source>
        <dbReference type="Proteomes" id="UP000315235"/>
    </source>
</evidence>
<sequence>MAKPGLAIEVAYALPDRQWLVALDVPPGTTARQAAVLAGLTMQAPDLDPSACPLGIHGKRVAKPEERVLQAGERVELYRPLLADPKDVRKQRAARAAEARR</sequence>
<dbReference type="NCBIfam" id="NF002490">
    <property type="entry name" value="PRK01777.1"/>
    <property type="match status" value="1"/>
</dbReference>
<dbReference type="SUPFAM" id="SSF54285">
    <property type="entry name" value="MoaD/ThiS"/>
    <property type="match status" value="1"/>
</dbReference>
<dbReference type="Proteomes" id="UP000315235">
    <property type="component" value="Unassembled WGS sequence"/>
</dbReference>
<reference evidence="3 4" key="1">
    <citation type="submission" date="2019-07" db="EMBL/GenBank/DDBJ databases">
        <title>Pseudomonas mangiferae sp. nov., isolated from bark of mango tree in Thailand.</title>
        <authorList>
            <person name="Srisuk N."/>
            <person name="Anurat P."/>
        </authorList>
    </citation>
    <scope>NUCLEOTIDE SEQUENCE [LARGE SCALE GENOMIC DNA]</scope>
    <source>
        <strain evidence="3 4">DMKU_BBB3-04</strain>
    </source>
</reference>
<comment type="similarity">
    <text evidence="1 2">Belongs to the UPF0125 (RnfH) family.</text>
</comment>
<evidence type="ECO:0000313" key="3">
    <source>
        <dbReference type="EMBL" id="TRX74132.1"/>
    </source>
</evidence>
<evidence type="ECO:0000256" key="2">
    <source>
        <dbReference type="HAMAP-Rule" id="MF_00460"/>
    </source>
</evidence>
<dbReference type="PANTHER" id="PTHR37483">
    <property type="entry name" value="UPF0125 PROTEIN RATB"/>
    <property type="match status" value="1"/>
</dbReference>
<keyword evidence="4" id="KW-1185">Reference proteome</keyword>